<feature type="coiled-coil region" evidence="3">
    <location>
        <begin position="351"/>
        <end position="378"/>
    </location>
</feature>
<dbReference type="GO" id="GO:0005886">
    <property type="term" value="C:plasma membrane"/>
    <property type="evidence" value="ECO:0007669"/>
    <property type="project" value="TreeGrafter"/>
</dbReference>
<evidence type="ECO:0000256" key="4">
    <source>
        <dbReference type="SAM" id="Phobius"/>
    </source>
</evidence>
<dbReference type="CDD" id="cd05387">
    <property type="entry name" value="BY-kinase"/>
    <property type="match status" value="1"/>
</dbReference>
<comment type="caution">
    <text evidence="6">The sequence shown here is derived from an EMBL/GenBank/DDBJ whole genome shotgun (WGS) entry which is preliminary data.</text>
</comment>
<dbReference type="InterPro" id="IPR050445">
    <property type="entry name" value="Bact_polysacc_biosynth/exp"/>
</dbReference>
<dbReference type="EMBL" id="QOKW01000020">
    <property type="protein sequence ID" value="KAA0677961.1"/>
    <property type="molecule type" value="Genomic_DNA"/>
</dbReference>
<protein>
    <recommendedName>
        <fullName evidence="5">CobQ/CobB/MinD/ParA nucleotide binding domain-containing protein</fullName>
    </recommendedName>
</protein>
<feature type="transmembrane region" description="Helical" evidence="4">
    <location>
        <begin position="22"/>
        <end position="43"/>
    </location>
</feature>
<feature type="transmembrane region" description="Helical" evidence="4">
    <location>
        <begin position="416"/>
        <end position="438"/>
    </location>
</feature>
<dbReference type="SUPFAM" id="SSF52540">
    <property type="entry name" value="P-loop containing nucleoside triphosphate hydrolases"/>
    <property type="match status" value="1"/>
</dbReference>
<keyword evidence="3" id="KW-0175">Coiled coil</keyword>
<feature type="domain" description="CobQ/CobB/MinD/ParA nucleotide binding" evidence="5">
    <location>
        <begin position="528"/>
        <end position="701"/>
    </location>
</feature>
<proteinExistence type="predicted"/>
<dbReference type="GO" id="GO:0004715">
    <property type="term" value="F:non-membrane spanning protein tyrosine kinase activity"/>
    <property type="evidence" value="ECO:0007669"/>
    <property type="project" value="UniProtKB-EC"/>
</dbReference>
<keyword evidence="2" id="KW-0067">ATP-binding</keyword>
<dbReference type="GO" id="GO:0005524">
    <property type="term" value="F:ATP binding"/>
    <property type="evidence" value="ECO:0007669"/>
    <property type="project" value="UniProtKB-KW"/>
</dbReference>
<dbReference type="NCBIfam" id="TIGR01007">
    <property type="entry name" value="eps_fam"/>
    <property type="match status" value="1"/>
</dbReference>
<organism evidence="6 7">
    <name type="scientific">Roseomonas genomospecies 6</name>
    <dbReference type="NCBI Taxonomy" id="214106"/>
    <lineage>
        <taxon>Bacteria</taxon>
        <taxon>Pseudomonadati</taxon>
        <taxon>Pseudomonadota</taxon>
        <taxon>Alphaproteobacteria</taxon>
        <taxon>Acetobacterales</taxon>
        <taxon>Roseomonadaceae</taxon>
        <taxon>Roseomonas</taxon>
    </lineage>
</organism>
<dbReference type="OrthoDB" id="230260at2"/>
<dbReference type="InterPro" id="IPR005702">
    <property type="entry name" value="Wzc-like_C"/>
</dbReference>
<dbReference type="PANTHER" id="PTHR32309">
    <property type="entry name" value="TYROSINE-PROTEIN KINASE"/>
    <property type="match status" value="1"/>
</dbReference>
<keyword evidence="4" id="KW-0812">Transmembrane</keyword>
<dbReference type="InterPro" id="IPR027417">
    <property type="entry name" value="P-loop_NTPase"/>
</dbReference>
<dbReference type="InterPro" id="IPR002586">
    <property type="entry name" value="CobQ/CobB/MinD/ParA_Nub-bd_dom"/>
</dbReference>
<dbReference type="PANTHER" id="PTHR32309:SF13">
    <property type="entry name" value="FERRIC ENTEROBACTIN TRANSPORT PROTEIN FEPE"/>
    <property type="match status" value="1"/>
</dbReference>
<keyword evidence="4" id="KW-0472">Membrane</keyword>
<sequence length="725" mass="79562">MGNDTLSELHVGWFWRSLRRHWTLFLCVFLTTSLLIGGALWTLPKIYTGRAIVAVDPRARNTVDIKAVVEGVLGDPAAVSTELEMIRSRDAIRSIVQEFRLDRRAEFNDALNDAAGGDGAEASGRLQQARVIDKVAQRVNTVTLNASRAIEVSFRSQDPQLAADVANRLVDLYLEAKAAGPVNATSRAALWLDARLDELKDRVRRSEGKVEQFRASSILREGRDPEVIDQQIADWSRQLVTAQAGWQQRSAQVKSAEDAEAARGARGVLGLARLPVGERLTIDEAGLVRRAAELGVNSGPNHPRMAEIQEGIRKLQTQMEREARSWMASLRLQQDEAARQVATIQGALELLQAEKATMNRAEITLRELEREATADRSVLEVFLQRSREAREIAPQEPYAEVIARADFPAKASSPNLAVLGGGGILLALLAGAAATLGAEARARRRYYSIDQLRTDLGLPIHATIPVWNARRHPERLGWARTGRDVAGYACAHPESSLGVAARSLVAGTISWINRNDLGRNDLGDPIVFTSSLPGEGKTTLAVSTALILARSGRRVLLIDADLRRPRVHQVLGETNERGLAQFLVPEEGIAAADLRRPTVHERLDIVTAGALPGKATIEPLHLARLSGFVDAMRPEYDAIIIDAPPVLPVPDALLLAGVFKHTIMVVAWNRTARRVVRHAVDQLLEGGATLSGVVFNKVDQKKLARFDCTESQYLADRSYRDYLRT</sequence>
<evidence type="ECO:0000313" key="7">
    <source>
        <dbReference type="Proteomes" id="UP000480854"/>
    </source>
</evidence>
<evidence type="ECO:0000256" key="1">
    <source>
        <dbReference type="ARBA" id="ARBA00022741"/>
    </source>
</evidence>
<keyword evidence="1" id="KW-0547">Nucleotide-binding</keyword>
<evidence type="ECO:0000313" key="6">
    <source>
        <dbReference type="EMBL" id="KAA0677961.1"/>
    </source>
</evidence>
<dbReference type="Gene3D" id="3.40.50.300">
    <property type="entry name" value="P-loop containing nucleotide triphosphate hydrolases"/>
    <property type="match status" value="1"/>
</dbReference>
<keyword evidence="7" id="KW-1185">Reference proteome</keyword>
<dbReference type="Pfam" id="PF01656">
    <property type="entry name" value="CbiA"/>
    <property type="match status" value="1"/>
</dbReference>
<gene>
    <name evidence="6" type="ORF">DS843_21790</name>
</gene>
<dbReference type="AlphaFoldDB" id="A0A9W7KQU7"/>
<evidence type="ECO:0000259" key="5">
    <source>
        <dbReference type="Pfam" id="PF01656"/>
    </source>
</evidence>
<accession>A0A9W7KQU7</accession>
<reference evidence="6 7" key="1">
    <citation type="submission" date="2018-07" db="EMBL/GenBank/DDBJ databases">
        <title>Genome sequence of Azospirillum sp. ATCC 49961.</title>
        <authorList>
            <person name="Sant'Anna F.H."/>
            <person name="Baldani J.I."/>
            <person name="Zilli J.E."/>
            <person name="Reis V.M."/>
            <person name="Hartmann A."/>
            <person name="Cruz L."/>
            <person name="de Souza E.M."/>
            <person name="de Oliveira Pedrosa F."/>
            <person name="Passaglia L.M.P."/>
        </authorList>
    </citation>
    <scope>NUCLEOTIDE SEQUENCE [LARGE SCALE GENOMIC DNA]</scope>
    <source>
        <strain evidence="6 7">ATCC 49961</strain>
    </source>
</reference>
<evidence type="ECO:0000256" key="3">
    <source>
        <dbReference type="SAM" id="Coils"/>
    </source>
</evidence>
<dbReference type="Proteomes" id="UP000480854">
    <property type="component" value="Unassembled WGS sequence"/>
</dbReference>
<evidence type="ECO:0000256" key="2">
    <source>
        <dbReference type="ARBA" id="ARBA00022840"/>
    </source>
</evidence>
<keyword evidence="4" id="KW-1133">Transmembrane helix</keyword>
<name>A0A9W7KQU7_9PROT</name>